<comment type="caution">
    <text evidence="1">The sequence shown here is derived from an EMBL/GenBank/DDBJ whole genome shotgun (WGS) entry which is preliminary data.</text>
</comment>
<gene>
    <name evidence="1" type="ORF">G2W53_018182</name>
</gene>
<evidence type="ECO:0000313" key="2">
    <source>
        <dbReference type="Proteomes" id="UP000634136"/>
    </source>
</evidence>
<protein>
    <submittedName>
        <fullName evidence="1">Uncharacterized protein</fullName>
    </submittedName>
</protein>
<reference evidence="1" key="1">
    <citation type="submission" date="2020-09" db="EMBL/GenBank/DDBJ databases">
        <title>Genome-Enabled Discovery of Anthraquinone Biosynthesis in Senna tora.</title>
        <authorList>
            <person name="Kang S.-H."/>
            <person name="Pandey R.P."/>
            <person name="Lee C.-M."/>
            <person name="Sim J.-S."/>
            <person name="Jeong J.-T."/>
            <person name="Choi B.-S."/>
            <person name="Jung M."/>
            <person name="Ginzburg D."/>
            <person name="Zhao K."/>
            <person name="Won S.Y."/>
            <person name="Oh T.-J."/>
            <person name="Yu Y."/>
            <person name="Kim N.-H."/>
            <person name="Lee O.R."/>
            <person name="Lee T.-H."/>
            <person name="Bashyal P."/>
            <person name="Kim T.-S."/>
            <person name="Lee W.-H."/>
            <person name="Kawkins C."/>
            <person name="Kim C.-K."/>
            <person name="Kim J.S."/>
            <person name="Ahn B.O."/>
            <person name="Rhee S.Y."/>
            <person name="Sohng J.K."/>
        </authorList>
    </citation>
    <scope>NUCLEOTIDE SEQUENCE</scope>
    <source>
        <tissue evidence="1">Leaf</tissue>
    </source>
</reference>
<sequence length="87" mass="10153">MKKREEERLIGRIKEGWLFGFRSRVRVKRKNGRGIGHSLVIYRVGEGAVVREERDGSCVMERERKKYTEQQTVVSESADHVCTTPLF</sequence>
<keyword evidence="2" id="KW-1185">Reference proteome</keyword>
<accession>A0A834TRJ1</accession>
<proteinExistence type="predicted"/>
<dbReference type="AlphaFoldDB" id="A0A834TRJ1"/>
<dbReference type="EMBL" id="JAAIUW010000006">
    <property type="protein sequence ID" value="KAF7827018.1"/>
    <property type="molecule type" value="Genomic_DNA"/>
</dbReference>
<dbReference type="Proteomes" id="UP000634136">
    <property type="component" value="Unassembled WGS sequence"/>
</dbReference>
<organism evidence="1 2">
    <name type="scientific">Senna tora</name>
    <dbReference type="NCBI Taxonomy" id="362788"/>
    <lineage>
        <taxon>Eukaryota</taxon>
        <taxon>Viridiplantae</taxon>
        <taxon>Streptophyta</taxon>
        <taxon>Embryophyta</taxon>
        <taxon>Tracheophyta</taxon>
        <taxon>Spermatophyta</taxon>
        <taxon>Magnoliopsida</taxon>
        <taxon>eudicotyledons</taxon>
        <taxon>Gunneridae</taxon>
        <taxon>Pentapetalae</taxon>
        <taxon>rosids</taxon>
        <taxon>fabids</taxon>
        <taxon>Fabales</taxon>
        <taxon>Fabaceae</taxon>
        <taxon>Caesalpinioideae</taxon>
        <taxon>Cassia clade</taxon>
        <taxon>Senna</taxon>
    </lineage>
</organism>
<evidence type="ECO:0000313" key="1">
    <source>
        <dbReference type="EMBL" id="KAF7827018.1"/>
    </source>
</evidence>
<name>A0A834TRJ1_9FABA</name>